<feature type="domain" description="Reverse transcriptase" evidence="1">
    <location>
        <begin position="45"/>
        <end position="281"/>
    </location>
</feature>
<evidence type="ECO:0000313" key="3">
    <source>
        <dbReference type="Proteomes" id="UP001333110"/>
    </source>
</evidence>
<dbReference type="Proteomes" id="UP001333110">
    <property type="component" value="Unassembled WGS sequence"/>
</dbReference>
<dbReference type="InterPro" id="IPR000477">
    <property type="entry name" value="RT_dom"/>
</dbReference>
<evidence type="ECO:0000313" key="2">
    <source>
        <dbReference type="EMBL" id="KAK4823750.1"/>
    </source>
</evidence>
<evidence type="ECO:0000259" key="1">
    <source>
        <dbReference type="PROSITE" id="PS50878"/>
    </source>
</evidence>
<dbReference type="AlphaFoldDB" id="A0AAN7NXS0"/>
<proteinExistence type="predicted"/>
<gene>
    <name evidence="2" type="ORF">QYF61_006046</name>
</gene>
<accession>A0AAN7NXS0</accession>
<dbReference type="EMBL" id="JAUNZN010000003">
    <property type="protein sequence ID" value="KAK4823750.1"/>
    <property type="molecule type" value="Genomic_DNA"/>
</dbReference>
<keyword evidence="3" id="KW-1185">Reference proteome</keyword>
<sequence length="542" mass="60724">MHLRVPREFADVVASHSQSYLKSCGSQAKSLVAGKRETSHPFFKRVKRKTLATTNPSASPLCLIMEQILLETMSRHMEDREVIRDSQDDFTKGELCLTNLVALYDGLTALVDKGRATDVTYPDFCKAFDTIPQNILVTKLERYGFDGWIRNWLDGPIHRVIVNGSTSKQKPVTSGVPQGFLLGTVLFNIFIIDIDSGIECTLSKFADDTKLSGAVDFLEERDAIKEDLDRLKAWTCENLMKFNKANCKVLHLGQSNHQYQYRLGGERIESSPVEKVLGILVNEKLDMSHQCVLAAQKANSGVLHPALASPVQERCGPLKASPEEVHEKEQGLEHLSYEERLRVGGAYKKDRERLFAKACNDNTRGNGFKLKEGRFLLAIKKKVFTLRVNYNNTCCIRSSPVEKDLGILVNEKLDMSHQCVLAAQKANSGVLHPALASPVQERCGPLKASPEEVHEKEQGLEHLSYEERLRVGGAYKKDRERLFAKACNDNTRGNGFKLKEGRFLLAIKKKVFTLRVVVRELVDAPSLEVFKARLDGALSNLV</sequence>
<protein>
    <recommendedName>
        <fullName evidence="1">Reverse transcriptase domain-containing protein</fullName>
    </recommendedName>
</protein>
<name>A0AAN7NXS0_MYCAM</name>
<dbReference type="PROSITE" id="PS50878">
    <property type="entry name" value="RT_POL"/>
    <property type="match status" value="1"/>
</dbReference>
<dbReference type="Pfam" id="PF00078">
    <property type="entry name" value="RVT_1"/>
    <property type="match status" value="1"/>
</dbReference>
<organism evidence="2 3">
    <name type="scientific">Mycteria americana</name>
    <name type="common">Wood stork</name>
    <dbReference type="NCBI Taxonomy" id="33587"/>
    <lineage>
        <taxon>Eukaryota</taxon>
        <taxon>Metazoa</taxon>
        <taxon>Chordata</taxon>
        <taxon>Craniata</taxon>
        <taxon>Vertebrata</taxon>
        <taxon>Euteleostomi</taxon>
        <taxon>Archelosauria</taxon>
        <taxon>Archosauria</taxon>
        <taxon>Dinosauria</taxon>
        <taxon>Saurischia</taxon>
        <taxon>Theropoda</taxon>
        <taxon>Coelurosauria</taxon>
        <taxon>Aves</taxon>
        <taxon>Neognathae</taxon>
        <taxon>Neoaves</taxon>
        <taxon>Aequornithes</taxon>
        <taxon>Ciconiiformes</taxon>
        <taxon>Ciconiidae</taxon>
        <taxon>Mycteria</taxon>
    </lineage>
</organism>
<reference evidence="2 3" key="1">
    <citation type="journal article" date="2023" name="J. Hered.">
        <title>Chromosome-level genome of the wood stork (Mycteria americana) provides insight into avian chromosome evolution.</title>
        <authorList>
            <person name="Flamio R. Jr."/>
            <person name="Ramstad K.M."/>
        </authorList>
    </citation>
    <scope>NUCLEOTIDE SEQUENCE [LARGE SCALE GENOMIC DNA]</scope>
    <source>
        <strain evidence="2">JAX WOST 10</strain>
    </source>
</reference>
<comment type="caution">
    <text evidence="2">The sequence shown here is derived from an EMBL/GenBank/DDBJ whole genome shotgun (WGS) entry which is preliminary data.</text>
</comment>
<dbReference type="PANTHER" id="PTHR33332">
    <property type="entry name" value="REVERSE TRANSCRIPTASE DOMAIN-CONTAINING PROTEIN"/>
    <property type="match status" value="1"/>
</dbReference>